<evidence type="ECO:0000313" key="10">
    <source>
        <dbReference type="Proteomes" id="UP000663499"/>
    </source>
</evidence>
<accession>A0A974XF36</accession>
<evidence type="ECO:0000313" key="9">
    <source>
        <dbReference type="EMBL" id="QSX08697.1"/>
    </source>
</evidence>
<feature type="transmembrane region" description="Helical" evidence="7">
    <location>
        <begin position="88"/>
        <end position="107"/>
    </location>
</feature>
<evidence type="ECO:0000256" key="3">
    <source>
        <dbReference type="ARBA" id="ARBA00022475"/>
    </source>
</evidence>
<keyword evidence="6 7" id="KW-0472">Membrane</keyword>
<dbReference type="PANTHER" id="PTHR33778">
    <property type="entry name" value="PROTEIN MGTC"/>
    <property type="match status" value="1"/>
</dbReference>
<evidence type="ECO:0000256" key="1">
    <source>
        <dbReference type="ARBA" id="ARBA00004651"/>
    </source>
</evidence>
<sequence length="244" mass="27297">MGKKGIERPGDDMYLESLEFFRELNLFTVILRLFLAMVLGGGLGLERTRKRMPAGFRTYLVVCVGSAMAMMTGQYLKDYMGLEDSSRIAAQVISGIGFLGAGTIVFTNRNQVRGLTTAAGLWTVGAMGIAVGSGFYTGAFVGFIFVFFALRALSNFEQYYFKRSKVLFLYAELTDITNLSNMLQYARTHWMKIHDLEVYNNKHASEKLVSVTLTLTIEDDTPKEEILHQLQGLDGVIHVEEARI</sequence>
<feature type="transmembrane region" description="Helical" evidence="7">
    <location>
        <begin position="57"/>
        <end position="76"/>
    </location>
</feature>
<evidence type="ECO:0000256" key="7">
    <source>
        <dbReference type="SAM" id="Phobius"/>
    </source>
</evidence>
<feature type="transmembrane region" description="Helical" evidence="7">
    <location>
        <begin position="24"/>
        <end position="45"/>
    </location>
</feature>
<feature type="domain" description="MgtC/SapB/SrpB/YhiD N-terminal" evidence="8">
    <location>
        <begin position="33"/>
        <end position="158"/>
    </location>
</feature>
<evidence type="ECO:0000256" key="2">
    <source>
        <dbReference type="ARBA" id="ARBA00009298"/>
    </source>
</evidence>
<comment type="subcellular location">
    <subcellularLocation>
        <location evidence="1">Cell membrane</location>
        <topology evidence="1">Multi-pass membrane protein</topology>
    </subcellularLocation>
</comment>
<dbReference type="PANTHER" id="PTHR33778:SF1">
    <property type="entry name" value="MAGNESIUM TRANSPORTER YHID-RELATED"/>
    <property type="match status" value="1"/>
</dbReference>
<keyword evidence="4 7" id="KW-0812">Transmembrane</keyword>
<dbReference type="Proteomes" id="UP000663499">
    <property type="component" value="Chromosome"/>
</dbReference>
<evidence type="ECO:0000256" key="5">
    <source>
        <dbReference type="ARBA" id="ARBA00022989"/>
    </source>
</evidence>
<dbReference type="KEGG" id="alka:J0B03_00990"/>
<dbReference type="InterPro" id="IPR049177">
    <property type="entry name" value="MgtC_SapB_SrpB_YhiD_N"/>
</dbReference>
<evidence type="ECO:0000259" key="8">
    <source>
        <dbReference type="Pfam" id="PF02308"/>
    </source>
</evidence>
<keyword evidence="10" id="KW-1185">Reference proteome</keyword>
<dbReference type="GO" id="GO:0005886">
    <property type="term" value="C:plasma membrane"/>
    <property type="evidence" value="ECO:0007669"/>
    <property type="project" value="UniProtKB-SubCell"/>
</dbReference>
<evidence type="ECO:0000256" key="4">
    <source>
        <dbReference type="ARBA" id="ARBA00022692"/>
    </source>
</evidence>
<evidence type="ECO:0000256" key="6">
    <source>
        <dbReference type="ARBA" id="ARBA00023136"/>
    </source>
</evidence>
<name>A0A974XF36_9FIRM</name>
<proteinExistence type="inferred from homology"/>
<dbReference type="EMBL" id="CP071444">
    <property type="protein sequence ID" value="QSX08697.1"/>
    <property type="molecule type" value="Genomic_DNA"/>
</dbReference>
<dbReference type="Pfam" id="PF02308">
    <property type="entry name" value="MgtC"/>
    <property type="match status" value="1"/>
</dbReference>
<feature type="transmembrane region" description="Helical" evidence="7">
    <location>
        <begin position="119"/>
        <end position="150"/>
    </location>
</feature>
<reference evidence="9" key="1">
    <citation type="submission" date="2021-03" db="EMBL/GenBank/DDBJ databases">
        <title>Alkalibacter marinus sp. nov., isolated from tidal flat sediment.</title>
        <authorList>
            <person name="Namirimu T."/>
            <person name="Yang J.-A."/>
            <person name="Yang S.-H."/>
            <person name="Kim Y.-J."/>
            <person name="Kwon K.K."/>
        </authorList>
    </citation>
    <scope>NUCLEOTIDE SEQUENCE</scope>
    <source>
        <strain evidence="9">ES005</strain>
    </source>
</reference>
<organism evidence="9 10">
    <name type="scientific">Alkalibacter rhizosphaerae</name>
    <dbReference type="NCBI Taxonomy" id="2815577"/>
    <lineage>
        <taxon>Bacteria</taxon>
        <taxon>Bacillati</taxon>
        <taxon>Bacillota</taxon>
        <taxon>Clostridia</taxon>
        <taxon>Eubacteriales</taxon>
        <taxon>Eubacteriaceae</taxon>
        <taxon>Alkalibacter</taxon>
    </lineage>
</organism>
<dbReference type="RefSeq" id="WP_207300038.1">
    <property type="nucleotide sequence ID" value="NZ_CP071444.1"/>
</dbReference>
<keyword evidence="3" id="KW-1003">Cell membrane</keyword>
<keyword evidence="5 7" id="KW-1133">Transmembrane helix</keyword>
<gene>
    <name evidence="9" type="ORF">J0B03_00990</name>
</gene>
<comment type="similarity">
    <text evidence="2">Belongs to the MgtC/SapB family.</text>
</comment>
<dbReference type="InterPro" id="IPR003416">
    <property type="entry name" value="MgtC/SapB/SrpB/YhiD_fam"/>
</dbReference>
<dbReference type="AlphaFoldDB" id="A0A974XF36"/>
<protein>
    <submittedName>
        <fullName evidence="9">MgtC/SapB family protein</fullName>
    </submittedName>
</protein>
<dbReference type="PRINTS" id="PR01837">
    <property type="entry name" value="MGTCSAPBPROT"/>
</dbReference>